<dbReference type="EMBL" id="AODQ01000018">
    <property type="protein sequence ID" value="EMR03770.1"/>
    <property type="molecule type" value="Genomic_DNA"/>
</dbReference>
<dbReference type="eggNOG" id="COG4276">
    <property type="taxonomic scope" value="Bacteria"/>
</dbReference>
<accession>M7NPY8</accession>
<evidence type="ECO:0000313" key="2">
    <source>
        <dbReference type="Proteomes" id="UP000011910"/>
    </source>
</evidence>
<protein>
    <recommendedName>
        <fullName evidence="3">Ligand-binding SRPBCC domain-containing protein</fullName>
    </recommendedName>
</protein>
<proteinExistence type="predicted"/>
<sequence length="145" mass="16825">MKLILQTDVNQPLRQVAAGFGEPLLRALAPPFPRLKLLRYDGNKLGNIVIFELHFGITKQRWISEIIADGESQQEWYFVDEGRELPKPLTYWRHRHRLLALPEGGTRIVDDITYSSGNSLLNLILYPALLAQFLYRKPVYKKFFA</sequence>
<name>M7NPY8_9BACT</name>
<evidence type="ECO:0008006" key="3">
    <source>
        <dbReference type="Google" id="ProtNLM"/>
    </source>
</evidence>
<dbReference type="AlphaFoldDB" id="M7NPY8"/>
<dbReference type="RefSeq" id="WP_009194508.1">
    <property type="nucleotide sequence ID" value="NZ_AODQ01000018.1"/>
</dbReference>
<dbReference type="SUPFAM" id="SSF55961">
    <property type="entry name" value="Bet v1-like"/>
    <property type="match status" value="1"/>
</dbReference>
<dbReference type="OrthoDB" id="838246at2"/>
<dbReference type="Gene3D" id="3.30.530.20">
    <property type="match status" value="1"/>
</dbReference>
<comment type="caution">
    <text evidence="1">The sequence shown here is derived from an EMBL/GenBank/DDBJ whole genome shotgun (WGS) entry which is preliminary data.</text>
</comment>
<organism evidence="1 2">
    <name type="scientific">Cesiribacter andamanensis AMV16</name>
    <dbReference type="NCBI Taxonomy" id="1279009"/>
    <lineage>
        <taxon>Bacteria</taxon>
        <taxon>Pseudomonadati</taxon>
        <taxon>Bacteroidota</taxon>
        <taxon>Cytophagia</taxon>
        <taxon>Cytophagales</taxon>
        <taxon>Cesiribacteraceae</taxon>
        <taxon>Cesiribacter</taxon>
    </lineage>
</organism>
<gene>
    <name evidence="1" type="ORF">ADICEAN_01108</name>
</gene>
<evidence type="ECO:0000313" key="1">
    <source>
        <dbReference type="EMBL" id="EMR03770.1"/>
    </source>
</evidence>
<reference evidence="1 2" key="1">
    <citation type="journal article" date="2013" name="Genome Announc.">
        <title>Draft Genome Sequence of Cesiribacter andamanensis Strain AMV16T, Isolated from a Soil Sample from a Mud Volcano in the Andaman Islands, India.</title>
        <authorList>
            <person name="Shivaji S."/>
            <person name="Ara S."/>
            <person name="Begum Z."/>
            <person name="Srinivas T.N."/>
            <person name="Singh A."/>
            <person name="Kumar Pinnaka A."/>
        </authorList>
    </citation>
    <scope>NUCLEOTIDE SEQUENCE [LARGE SCALE GENOMIC DNA]</scope>
    <source>
        <strain evidence="1 2">AMV16</strain>
    </source>
</reference>
<dbReference type="InterPro" id="IPR023393">
    <property type="entry name" value="START-like_dom_sf"/>
</dbReference>
<dbReference type="Proteomes" id="UP000011910">
    <property type="component" value="Unassembled WGS sequence"/>
</dbReference>
<keyword evidence="2" id="KW-1185">Reference proteome</keyword>
<dbReference type="STRING" id="1279009.ADICEAN_01108"/>